<proteinExistence type="predicted"/>
<sequence>MLVTAILIPLICLYFLWLTIREARENEEKWLDSGKAKEEAFLEGTITSILQEKQRFYYHRYLAVQELSIKSAGGTVQARIITPLTKDANLKDFRPGQTVRIYGSWQKNWFHANRVETTEQNK</sequence>
<gene>
    <name evidence="2" type="ORF">D1B31_17600</name>
</gene>
<dbReference type="Pfam" id="PF13567">
    <property type="entry name" value="DUF4131"/>
    <property type="match status" value="1"/>
</dbReference>
<evidence type="ECO:0000259" key="1">
    <source>
        <dbReference type="Pfam" id="PF13567"/>
    </source>
</evidence>
<evidence type="ECO:0000313" key="2">
    <source>
        <dbReference type="EMBL" id="RHW36529.1"/>
    </source>
</evidence>
<dbReference type="Proteomes" id="UP000284416">
    <property type="component" value="Unassembled WGS sequence"/>
</dbReference>
<reference evidence="2 3" key="1">
    <citation type="journal article" date="2017" name="Int. J. Syst. Evol. Microbiol.">
        <title>Bacillus notoginsengisoli sp. nov., a novel bacterium isolated from the rhizosphere of Panax notoginseng.</title>
        <authorList>
            <person name="Zhang M.Y."/>
            <person name="Cheng J."/>
            <person name="Cai Y."/>
            <person name="Zhang T.Y."/>
            <person name="Wu Y.Y."/>
            <person name="Manikprabhu D."/>
            <person name="Li W.J."/>
            <person name="Zhang Y.X."/>
        </authorList>
    </citation>
    <scope>NUCLEOTIDE SEQUENCE [LARGE SCALE GENOMIC DNA]</scope>
    <source>
        <strain evidence="2 3">JCM 30743</strain>
    </source>
</reference>
<dbReference type="EMBL" id="QWEG01000011">
    <property type="protein sequence ID" value="RHW36529.1"/>
    <property type="molecule type" value="Genomic_DNA"/>
</dbReference>
<dbReference type="InterPro" id="IPR025405">
    <property type="entry name" value="DUF4131"/>
</dbReference>
<feature type="domain" description="DUF4131" evidence="1">
    <location>
        <begin position="3"/>
        <end position="104"/>
    </location>
</feature>
<dbReference type="AlphaFoldDB" id="A0A417YQK8"/>
<accession>A0A417YQK8</accession>
<keyword evidence="3" id="KW-1185">Reference proteome</keyword>
<organism evidence="2 3">
    <name type="scientific">Neobacillus notoginsengisoli</name>
    <dbReference type="NCBI Taxonomy" id="1578198"/>
    <lineage>
        <taxon>Bacteria</taxon>
        <taxon>Bacillati</taxon>
        <taxon>Bacillota</taxon>
        <taxon>Bacilli</taxon>
        <taxon>Bacillales</taxon>
        <taxon>Bacillaceae</taxon>
        <taxon>Neobacillus</taxon>
    </lineage>
</organism>
<comment type="caution">
    <text evidence="2">The sequence shown here is derived from an EMBL/GenBank/DDBJ whole genome shotgun (WGS) entry which is preliminary data.</text>
</comment>
<evidence type="ECO:0000313" key="3">
    <source>
        <dbReference type="Proteomes" id="UP000284416"/>
    </source>
</evidence>
<name>A0A417YQK8_9BACI</name>
<protein>
    <submittedName>
        <fullName evidence="2">DUF4131 domain-containing protein</fullName>
    </submittedName>
</protein>